<dbReference type="Gene3D" id="3.40.630.10">
    <property type="entry name" value="Zn peptidases"/>
    <property type="match status" value="1"/>
</dbReference>
<reference evidence="3 4" key="1">
    <citation type="submission" date="2023-01" db="EMBL/GenBank/DDBJ databases">
        <authorList>
            <person name="Lee S.H."/>
            <person name="Jung H.S."/>
            <person name="Yun J.U."/>
        </authorList>
    </citation>
    <scope>NUCLEOTIDE SEQUENCE [LARGE SCALE GENOMIC DNA]</scope>
    <source>
        <strain evidence="3 4">CBA3108</strain>
    </source>
</reference>
<dbReference type="SUPFAM" id="SSF55031">
    <property type="entry name" value="Bacterial exopeptidase dimerisation domain"/>
    <property type="match status" value="1"/>
</dbReference>
<dbReference type="NCBIfam" id="NF006770">
    <property type="entry name" value="PRK09290.1-4"/>
    <property type="match status" value="1"/>
</dbReference>
<dbReference type="InterPro" id="IPR036264">
    <property type="entry name" value="Bact_exopeptidase_dim_dom"/>
</dbReference>
<gene>
    <name evidence="3" type="ORF">O6R08_10160</name>
</gene>
<evidence type="ECO:0000256" key="1">
    <source>
        <dbReference type="ARBA" id="ARBA00006153"/>
    </source>
</evidence>
<comment type="similarity">
    <text evidence="1">Belongs to the peptidase M20 family.</text>
</comment>
<evidence type="ECO:0000313" key="4">
    <source>
        <dbReference type="Proteomes" id="UP001212097"/>
    </source>
</evidence>
<organism evidence="3 4">
    <name type="scientific">Cutibacterium equinum</name>
    <dbReference type="NCBI Taxonomy" id="3016342"/>
    <lineage>
        <taxon>Bacteria</taxon>
        <taxon>Bacillati</taxon>
        <taxon>Actinomycetota</taxon>
        <taxon>Actinomycetes</taxon>
        <taxon>Propionibacteriales</taxon>
        <taxon>Propionibacteriaceae</taxon>
        <taxon>Cutibacterium</taxon>
    </lineage>
</organism>
<dbReference type="InterPro" id="IPR010158">
    <property type="entry name" value="Amidase_Cbmase"/>
</dbReference>
<dbReference type="Proteomes" id="UP001212097">
    <property type="component" value="Chromosome"/>
</dbReference>
<dbReference type="EMBL" id="CP115668">
    <property type="protein sequence ID" value="WCC79811.1"/>
    <property type="molecule type" value="Genomic_DNA"/>
</dbReference>
<dbReference type="PANTHER" id="PTHR32494">
    <property type="entry name" value="ALLANTOATE DEIMINASE-RELATED"/>
    <property type="match status" value="1"/>
</dbReference>
<reference evidence="3 4" key="2">
    <citation type="submission" date="2023-06" db="EMBL/GenBank/DDBJ databases">
        <title>The Gram-positive Non-spore-bearing Anaerobic Bacilli of Human Feces.</title>
        <authorList>
            <person name="Eggerth A.H."/>
        </authorList>
    </citation>
    <scope>NUCLEOTIDE SEQUENCE [LARGE SCALE GENOMIC DNA]</scope>
    <source>
        <strain evidence="3 4">CBA3108</strain>
    </source>
</reference>
<name>A0ABY7QXM2_9ACTN</name>
<keyword evidence="4" id="KW-1185">Reference proteome</keyword>
<dbReference type="NCBIfam" id="TIGR01879">
    <property type="entry name" value="hydantase"/>
    <property type="match status" value="1"/>
</dbReference>
<dbReference type="Gene3D" id="3.30.70.360">
    <property type="match status" value="1"/>
</dbReference>
<dbReference type="SUPFAM" id="SSF53187">
    <property type="entry name" value="Zn-dependent exopeptidases"/>
    <property type="match status" value="1"/>
</dbReference>
<dbReference type="Pfam" id="PF01546">
    <property type="entry name" value="Peptidase_M20"/>
    <property type="match status" value="1"/>
</dbReference>
<dbReference type="InterPro" id="IPR002933">
    <property type="entry name" value="Peptidase_M20"/>
</dbReference>
<sequence>MTTWTASALLAEIAQIGRNDDGSYSRLCLQHDEVALREWFVAKATELGLTIVTDMNANIWAWWGQPGPHAVLTGSHLDSVPGGGAYDGPLGVICALVAVAQMKDAGVEPSKPFAVVVMADEEGARFGMPCLGSRLASGKLSKDGAHKLVARDGQPLPEAWRQAGLDPDLIGPDDAVLHASCFIELHVEQGRGLADLGRPVAIATAVRPHGRWRAEFTGQGNHAGTTLIPDRHDPVLPVAETILAARQAAEQAGCVTTVGRINVEPGGTNVIASAATMWLDCRAEEAQTVTMVVEGIQKTAHEAADKHGCHVVWTRESWTDRTAFDDGLRHRMLQVLGEDTPQLSTGAGHDAATLAATMPTGMLFVRNPTGASHCPAESASDEDCEAGAQALRAVVEELVK</sequence>
<protein>
    <submittedName>
        <fullName evidence="3">Allantoate amidohydrolase</fullName>
    </submittedName>
</protein>
<dbReference type="RefSeq" id="WP_271417996.1">
    <property type="nucleotide sequence ID" value="NZ_CP115668.1"/>
</dbReference>
<dbReference type="PANTHER" id="PTHR32494:SF5">
    <property type="entry name" value="ALLANTOATE AMIDOHYDROLASE"/>
    <property type="match status" value="1"/>
</dbReference>
<dbReference type="PIRSF" id="PIRSF001235">
    <property type="entry name" value="Amidase_carbamoylase"/>
    <property type="match status" value="1"/>
</dbReference>
<evidence type="ECO:0000313" key="3">
    <source>
        <dbReference type="EMBL" id="WCC79811.1"/>
    </source>
</evidence>
<evidence type="ECO:0000256" key="2">
    <source>
        <dbReference type="ARBA" id="ARBA00022801"/>
    </source>
</evidence>
<accession>A0ABY7QXM2</accession>
<proteinExistence type="inferred from homology"/>
<keyword evidence="2" id="KW-0378">Hydrolase</keyword>